<comment type="subcellular location">
    <subcellularLocation>
        <location evidence="1">Chromosome</location>
    </subcellularLocation>
    <subcellularLocation>
        <location evidence="2">Cytoplasm</location>
    </subcellularLocation>
</comment>
<dbReference type="Proteomes" id="UP000684084">
    <property type="component" value="Unassembled WGS sequence"/>
</dbReference>
<dbReference type="InterPro" id="IPR026872">
    <property type="entry name" value="FTB"/>
</dbReference>
<dbReference type="Pfam" id="PF05786">
    <property type="entry name" value="Cnd2"/>
    <property type="match status" value="2"/>
</dbReference>
<feature type="domain" description="Prenyltransferase alpha-alpha toroid" evidence="13">
    <location>
        <begin position="712"/>
        <end position="1073"/>
    </location>
</feature>
<dbReference type="EMBL" id="CAGKOT010000002">
    <property type="protein sequence ID" value="CAB5307950.1"/>
    <property type="molecule type" value="Genomic_DNA"/>
</dbReference>
<keyword evidence="10" id="KW-0226">DNA condensation</keyword>
<dbReference type="Pfam" id="PF00432">
    <property type="entry name" value="Prenyltrans"/>
    <property type="match status" value="1"/>
</dbReference>
<reference evidence="14" key="1">
    <citation type="submission" date="2020-05" db="EMBL/GenBank/DDBJ databases">
        <authorList>
            <person name="Rincon C."/>
            <person name="Sanders R I."/>
            <person name="Robbins C."/>
            <person name="Chaturvedi A."/>
        </authorList>
    </citation>
    <scope>NUCLEOTIDE SEQUENCE</scope>
    <source>
        <strain evidence="14">CHB12</strain>
    </source>
</reference>
<evidence type="ECO:0000256" key="10">
    <source>
        <dbReference type="ARBA" id="ARBA00023067"/>
    </source>
</evidence>
<keyword evidence="11" id="KW-0131">Cell cycle</keyword>
<keyword evidence="7" id="KW-0132">Cell division</keyword>
<evidence type="ECO:0000313" key="15">
    <source>
        <dbReference type="Proteomes" id="UP000684084"/>
    </source>
</evidence>
<keyword evidence="5" id="KW-0158">Chromosome</keyword>
<proteinExistence type="inferred from homology"/>
<dbReference type="AlphaFoldDB" id="A0A916DYL1"/>
<dbReference type="VEuPathDB" id="FungiDB:RhiirFUN_008114"/>
<evidence type="ECO:0000256" key="2">
    <source>
        <dbReference type="ARBA" id="ARBA00004496"/>
    </source>
</evidence>
<dbReference type="GO" id="GO:0000796">
    <property type="term" value="C:condensin complex"/>
    <property type="evidence" value="ECO:0007669"/>
    <property type="project" value="InterPro"/>
</dbReference>
<feature type="region of interest" description="Disordered" evidence="12">
    <location>
        <begin position="161"/>
        <end position="202"/>
    </location>
</feature>
<dbReference type="InterPro" id="IPR022816">
    <property type="entry name" value="Condensin_barren_su2"/>
</dbReference>
<evidence type="ECO:0000256" key="5">
    <source>
        <dbReference type="ARBA" id="ARBA00022454"/>
    </source>
</evidence>
<feature type="compositionally biased region" description="Acidic residues" evidence="12">
    <location>
        <begin position="170"/>
        <end position="181"/>
    </location>
</feature>
<keyword evidence="8" id="KW-0677">Repeat</keyword>
<dbReference type="InterPro" id="IPR001330">
    <property type="entry name" value="Prenyltrans"/>
</dbReference>
<evidence type="ECO:0000256" key="6">
    <source>
        <dbReference type="ARBA" id="ARBA00022490"/>
    </source>
</evidence>
<name>A0A916DYL1_9GLOM</name>
<dbReference type="GO" id="GO:0051301">
    <property type="term" value="P:cell division"/>
    <property type="evidence" value="ECO:0007669"/>
    <property type="project" value="UniProtKB-KW"/>
</dbReference>
<keyword evidence="9" id="KW-0498">Mitosis</keyword>
<feature type="region of interest" description="Disordered" evidence="12">
    <location>
        <begin position="1"/>
        <end position="50"/>
    </location>
</feature>
<evidence type="ECO:0000256" key="12">
    <source>
        <dbReference type="SAM" id="MobiDB-lite"/>
    </source>
</evidence>
<evidence type="ECO:0000256" key="9">
    <source>
        <dbReference type="ARBA" id="ARBA00022776"/>
    </source>
</evidence>
<comment type="similarity">
    <text evidence="3">Belongs to the CND2 (condensin subunit 2) family.</text>
</comment>
<evidence type="ECO:0000256" key="1">
    <source>
        <dbReference type="ARBA" id="ARBA00004286"/>
    </source>
</evidence>
<gene>
    <name evidence="14" type="ORF">CHRIB12_LOCUS1306</name>
</gene>
<dbReference type="CDD" id="cd02893">
    <property type="entry name" value="FTase"/>
    <property type="match status" value="1"/>
</dbReference>
<accession>A0A916DYL1</accession>
<organism evidence="14 15">
    <name type="scientific">Rhizophagus irregularis</name>
    <dbReference type="NCBI Taxonomy" id="588596"/>
    <lineage>
        <taxon>Eukaryota</taxon>
        <taxon>Fungi</taxon>
        <taxon>Fungi incertae sedis</taxon>
        <taxon>Mucoromycota</taxon>
        <taxon>Glomeromycotina</taxon>
        <taxon>Glomeromycetes</taxon>
        <taxon>Glomerales</taxon>
        <taxon>Glomeraceae</taxon>
        <taxon>Rhizophagus</taxon>
    </lineage>
</organism>
<evidence type="ECO:0000256" key="7">
    <source>
        <dbReference type="ARBA" id="ARBA00022618"/>
    </source>
</evidence>
<keyword evidence="6" id="KW-0963">Cytoplasm</keyword>
<evidence type="ECO:0000259" key="13">
    <source>
        <dbReference type="Pfam" id="PF00432"/>
    </source>
</evidence>
<dbReference type="GO" id="GO:0007076">
    <property type="term" value="P:mitotic chromosome condensation"/>
    <property type="evidence" value="ECO:0007669"/>
    <property type="project" value="InterPro"/>
</dbReference>
<sequence length="1091" mass="123133">MPITSFDTPKRRHSFGSSLKNVKDTNIPLNDDASEIRSRRKSAANSMRSPTNFLGSNVSPVRAFERNAPRPLEVVAPMPIIPTEQMYINFEEWMKLATDNKINASNSWKLALIDYFHEMSLLKEGDSINFQKASCTLDGCVKIYTLRVDSVATETGKLLSGLASNSRDNNEDDDRDSEDADPERHTRKRNTRSETTLTSADFDEGGAQGLLLNHLSVDTDGKIIFDSSDAIPDEDNDNRIDTEDNEPKIEIFKLRSTRYIFGLHQIFNKEICPSLRNFKFSGDNVLDFAYASTESTETEGVNYPDLFVNDNDNDYDDANININDILGDNLDTNNDVSEVFDEENINPNVRLTEKDYVMAMISNENELFSYFDSAFLRNWAGPEHWKLKKVNKRPTEMEGGTREKKKKEPVSINFIDSEDLDERIIFSSGGSIINAPKLAERVSHSHLLPEDMHFSSKNLLNLFLKPQFMLNSKRRYEAQLDDRNFWADKTNYSNDPVETSFPDFTNYMGGDTFYNDEYDDQLEEGEFGDNLVAQTKRNKPEFIKYAKTAKRIDVKKLKENIWKTLTDCTDCTDCPQENEMRLSKRLSIENKSKELKFTRVINNLKKIYPQKKMKDISVSFCFICLLHLANEKGLNITSNDQLSELCIDLIISLHLISNAMGILSGSRKLEELFTNTDALPTESSKAQTDTEVSVYELFKDARDKKLINTIKLNRGSHIKYVKDGLKGLPSYLVALDASKPWLCFWMLYSLDILGDELSQDLVKKGISTITKLQNPTGGFGGGPGQISHAAATYAAVNALATIGTKEAYDLIDRETLYNWFLKLKREDGSFVMHEGGEVDVRGAYCVLSAATLTNLVTPELTAGTAEWIKRCQNYDGGIGGEPGIEGHGGYTFCGLAAMEIMGKTDLLDIPLLLRWATSLQMQLEGGFQGRPNKLVDGCYSFWVGGLFPLLEAIMTRNLPEKDVEQSNSEVSKYIAQSLFDREALQEYILIACQSPKGGLIDKPKRGADHYHTCYCLSGLSTAQHHVIYDFERAKGKDLDSGARSLLWKDDVTNRIVLGDPNNLINSTHPIHNVALPNVRKMIEHFYGERNF</sequence>
<dbReference type="GO" id="GO:0003824">
    <property type="term" value="F:catalytic activity"/>
    <property type="evidence" value="ECO:0007669"/>
    <property type="project" value="InterPro"/>
</dbReference>
<dbReference type="PANTHER" id="PTHR13108:SF9">
    <property type="entry name" value="CONDENSIN COMPLEX SUBUNIT 2"/>
    <property type="match status" value="1"/>
</dbReference>
<dbReference type="PANTHER" id="PTHR13108">
    <property type="entry name" value="CONDENSIN COMPLEX SUBUNIT 2"/>
    <property type="match status" value="1"/>
</dbReference>
<evidence type="ECO:0000256" key="3">
    <source>
        <dbReference type="ARBA" id="ARBA00009471"/>
    </source>
</evidence>
<dbReference type="GO" id="GO:0005965">
    <property type="term" value="C:protein farnesyltransferase complex"/>
    <property type="evidence" value="ECO:0007669"/>
    <property type="project" value="InterPro"/>
</dbReference>
<protein>
    <recommendedName>
        <fullName evidence="4">Condensin complex subunit 2</fullName>
    </recommendedName>
</protein>
<dbReference type="GO" id="GO:0003682">
    <property type="term" value="F:chromatin binding"/>
    <property type="evidence" value="ECO:0007669"/>
    <property type="project" value="TreeGrafter"/>
</dbReference>
<evidence type="ECO:0000256" key="11">
    <source>
        <dbReference type="ARBA" id="ARBA00023306"/>
    </source>
</evidence>
<evidence type="ECO:0000256" key="4">
    <source>
        <dbReference type="ARBA" id="ARBA00016065"/>
    </source>
</evidence>
<dbReference type="OrthoDB" id="362021at2759"/>
<evidence type="ECO:0000313" key="14">
    <source>
        <dbReference type="EMBL" id="CAB5307950.1"/>
    </source>
</evidence>
<evidence type="ECO:0000256" key="8">
    <source>
        <dbReference type="ARBA" id="ARBA00022737"/>
    </source>
</evidence>
<comment type="caution">
    <text evidence="14">The sequence shown here is derived from an EMBL/GenBank/DDBJ whole genome shotgun (WGS) entry which is preliminary data.</text>
</comment>